<evidence type="ECO:0000313" key="1">
    <source>
        <dbReference type="EMBL" id="MBB6563146.1"/>
    </source>
</evidence>
<gene>
    <name evidence="1" type="ORF">HNP48_005863</name>
</gene>
<dbReference type="RefSeq" id="WP_184863851.1">
    <property type="nucleotide sequence ID" value="NZ_JACHLK010000016.1"/>
</dbReference>
<proteinExistence type="predicted"/>
<dbReference type="PROSITE" id="PS51257">
    <property type="entry name" value="PROKAR_LIPOPROTEIN"/>
    <property type="match status" value="1"/>
</dbReference>
<dbReference type="AlphaFoldDB" id="A0A7X0UC88"/>
<dbReference type="Proteomes" id="UP000575083">
    <property type="component" value="Unassembled WGS sequence"/>
</dbReference>
<accession>A0A7X0UC88</accession>
<keyword evidence="2" id="KW-1185">Reference proteome</keyword>
<organism evidence="1 2">
    <name type="scientific">Acidovorax soli</name>
    <dbReference type="NCBI Taxonomy" id="592050"/>
    <lineage>
        <taxon>Bacteria</taxon>
        <taxon>Pseudomonadati</taxon>
        <taxon>Pseudomonadota</taxon>
        <taxon>Betaproteobacteria</taxon>
        <taxon>Burkholderiales</taxon>
        <taxon>Comamonadaceae</taxon>
        <taxon>Acidovorax</taxon>
    </lineage>
</organism>
<dbReference type="CDD" id="cd09916">
    <property type="entry name" value="CpxP_like"/>
    <property type="match status" value="1"/>
</dbReference>
<name>A0A7X0UC88_9BURK</name>
<reference evidence="1 2" key="1">
    <citation type="submission" date="2020-08" db="EMBL/GenBank/DDBJ databases">
        <title>Functional genomics of gut bacteria from endangered species of beetles.</title>
        <authorList>
            <person name="Carlos-Shanley C."/>
        </authorList>
    </citation>
    <scope>NUCLEOTIDE SEQUENCE [LARGE SCALE GENOMIC DNA]</scope>
    <source>
        <strain evidence="1 2">S00198</strain>
    </source>
</reference>
<sequence length="158" mass="17038">MKPWIQKTLAGVFGATIVLGGLTACAGGHRHGEMGPEKIAEIRGKVVNRVSSKLDLDDAQKAKLNALADTLQAQRAAFKGKTPDPRAEAKAIVAGEKFDRARAQALMEEKTRAVQTASPEVIAALADFYDSLNPAQQQKVREMMDKRGRHGGGWMSRG</sequence>
<dbReference type="GO" id="GO:0042597">
    <property type="term" value="C:periplasmic space"/>
    <property type="evidence" value="ECO:0007669"/>
    <property type="project" value="InterPro"/>
</dbReference>
<dbReference type="Gene3D" id="1.20.120.1490">
    <property type="match status" value="1"/>
</dbReference>
<dbReference type="Pfam" id="PF07813">
    <property type="entry name" value="LTXXQ"/>
    <property type="match status" value="1"/>
</dbReference>
<comment type="caution">
    <text evidence="1">The sequence shown here is derived from an EMBL/GenBank/DDBJ whole genome shotgun (WGS) entry which is preliminary data.</text>
</comment>
<protein>
    <submittedName>
        <fullName evidence="1">Spy/CpxP family protein refolding chaperone</fullName>
    </submittedName>
</protein>
<dbReference type="EMBL" id="JACHLK010000016">
    <property type="protein sequence ID" value="MBB6563146.1"/>
    <property type="molecule type" value="Genomic_DNA"/>
</dbReference>
<evidence type="ECO:0000313" key="2">
    <source>
        <dbReference type="Proteomes" id="UP000575083"/>
    </source>
</evidence>
<dbReference type="InterPro" id="IPR012899">
    <property type="entry name" value="LTXXQ"/>
</dbReference>